<evidence type="ECO:0000313" key="1">
    <source>
        <dbReference type="EMBL" id="KIM88163.1"/>
    </source>
</evidence>
<dbReference type="AlphaFoldDB" id="A0A0C3BNW9"/>
<reference evidence="1 2" key="1">
    <citation type="submission" date="2014-04" db="EMBL/GenBank/DDBJ databases">
        <authorList>
            <consortium name="DOE Joint Genome Institute"/>
            <person name="Kuo A."/>
            <person name="Tarkka M."/>
            <person name="Buscot F."/>
            <person name="Kohler A."/>
            <person name="Nagy L.G."/>
            <person name="Floudas D."/>
            <person name="Copeland A."/>
            <person name="Barry K.W."/>
            <person name="Cichocki N."/>
            <person name="Veneault-Fourrey C."/>
            <person name="LaButti K."/>
            <person name="Lindquist E.A."/>
            <person name="Lipzen A."/>
            <person name="Lundell T."/>
            <person name="Morin E."/>
            <person name="Murat C."/>
            <person name="Sun H."/>
            <person name="Tunlid A."/>
            <person name="Henrissat B."/>
            <person name="Grigoriev I.V."/>
            <person name="Hibbett D.S."/>
            <person name="Martin F."/>
            <person name="Nordberg H.P."/>
            <person name="Cantor M.N."/>
            <person name="Hua S.X."/>
        </authorList>
    </citation>
    <scope>NUCLEOTIDE SEQUENCE [LARGE SCALE GENOMIC DNA]</scope>
    <source>
        <strain evidence="1 2">F 1598</strain>
    </source>
</reference>
<keyword evidence="2" id="KW-1185">Reference proteome</keyword>
<sequence>MAPHLRFVTLISGLSTNSTLSSMYCQLFLAGPVADVHTLLLFEFAARLQVMSHLVVNVLRFLRAAITSAMSDKFFISRYQGLLHLGVVTNTRCNSCLDHVRCEGNI</sequence>
<proteinExistence type="predicted"/>
<gene>
    <name evidence="1" type="ORF">PILCRDRAFT_249365</name>
</gene>
<dbReference type="HOGENOM" id="CLU_2224189_0_0_1"/>
<accession>A0A0C3BNW9</accession>
<organism evidence="1 2">
    <name type="scientific">Piloderma croceum (strain F 1598)</name>
    <dbReference type="NCBI Taxonomy" id="765440"/>
    <lineage>
        <taxon>Eukaryota</taxon>
        <taxon>Fungi</taxon>
        <taxon>Dikarya</taxon>
        <taxon>Basidiomycota</taxon>
        <taxon>Agaricomycotina</taxon>
        <taxon>Agaricomycetes</taxon>
        <taxon>Agaricomycetidae</taxon>
        <taxon>Atheliales</taxon>
        <taxon>Atheliaceae</taxon>
        <taxon>Piloderma</taxon>
    </lineage>
</organism>
<dbReference type="Proteomes" id="UP000054166">
    <property type="component" value="Unassembled WGS sequence"/>
</dbReference>
<dbReference type="InParanoid" id="A0A0C3BNW9"/>
<reference evidence="2" key="2">
    <citation type="submission" date="2015-01" db="EMBL/GenBank/DDBJ databases">
        <title>Evolutionary Origins and Diversification of the Mycorrhizal Mutualists.</title>
        <authorList>
            <consortium name="DOE Joint Genome Institute"/>
            <consortium name="Mycorrhizal Genomics Consortium"/>
            <person name="Kohler A."/>
            <person name="Kuo A."/>
            <person name="Nagy L.G."/>
            <person name="Floudas D."/>
            <person name="Copeland A."/>
            <person name="Barry K.W."/>
            <person name="Cichocki N."/>
            <person name="Veneault-Fourrey C."/>
            <person name="LaButti K."/>
            <person name="Lindquist E.A."/>
            <person name="Lipzen A."/>
            <person name="Lundell T."/>
            <person name="Morin E."/>
            <person name="Murat C."/>
            <person name="Riley R."/>
            <person name="Ohm R."/>
            <person name="Sun H."/>
            <person name="Tunlid A."/>
            <person name="Henrissat B."/>
            <person name="Grigoriev I.V."/>
            <person name="Hibbett D.S."/>
            <person name="Martin F."/>
        </authorList>
    </citation>
    <scope>NUCLEOTIDE SEQUENCE [LARGE SCALE GENOMIC DNA]</scope>
    <source>
        <strain evidence="2">F 1598</strain>
    </source>
</reference>
<protein>
    <submittedName>
        <fullName evidence="1">Uncharacterized protein</fullName>
    </submittedName>
</protein>
<dbReference type="EMBL" id="KN832977">
    <property type="protein sequence ID" value="KIM88163.1"/>
    <property type="molecule type" value="Genomic_DNA"/>
</dbReference>
<name>A0A0C3BNW9_PILCF</name>
<evidence type="ECO:0000313" key="2">
    <source>
        <dbReference type="Proteomes" id="UP000054166"/>
    </source>
</evidence>